<evidence type="ECO:0000313" key="2">
    <source>
        <dbReference type="EMBL" id="AKB44022.1"/>
    </source>
</evidence>
<dbReference type="Pfam" id="PF18911">
    <property type="entry name" value="PKD_4"/>
    <property type="match status" value="2"/>
</dbReference>
<dbReference type="Gene3D" id="2.120.10.60">
    <property type="entry name" value="Tricorn protease N-terminal domain"/>
    <property type="match status" value="1"/>
</dbReference>
<gene>
    <name evidence="2" type="ORF">MSVAZ_1753</name>
</gene>
<evidence type="ECO:0000259" key="1">
    <source>
        <dbReference type="PROSITE" id="PS50093"/>
    </source>
</evidence>
<dbReference type="FunFam" id="2.60.40.10:FF:000270">
    <property type="entry name" value="Cell surface protein"/>
    <property type="match status" value="2"/>
</dbReference>
<dbReference type="InterPro" id="IPR013783">
    <property type="entry name" value="Ig-like_fold"/>
</dbReference>
<dbReference type="SUPFAM" id="SSF49299">
    <property type="entry name" value="PKD domain"/>
    <property type="match status" value="2"/>
</dbReference>
<dbReference type="InterPro" id="IPR000601">
    <property type="entry name" value="PKD_dom"/>
</dbReference>
<evidence type="ECO:0000313" key="3">
    <source>
        <dbReference type="Proteomes" id="UP000033096"/>
    </source>
</evidence>
<dbReference type="InterPro" id="IPR022409">
    <property type="entry name" value="PKD/Chitinase_dom"/>
</dbReference>
<dbReference type="Proteomes" id="UP000033096">
    <property type="component" value="Chromosome"/>
</dbReference>
<dbReference type="PANTHER" id="PTHR36842">
    <property type="entry name" value="PROTEIN TOLB HOMOLOG"/>
    <property type="match status" value="1"/>
</dbReference>
<organism evidence="2 3">
    <name type="scientific">Methanosarcina vacuolata Z-761</name>
    <dbReference type="NCBI Taxonomy" id="1434123"/>
    <lineage>
        <taxon>Archaea</taxon>
        <taxon>Methanobacteriati</taxon>
        <taxon>Methanobacteriota</taxon>
        <taxon>Stenosarchaea group</taxon>
        <taxon>Methanomicrobia</taxon>
        <taxon>Methanosarcinales</taxon>
        <taxon>Methanosarcinaceae</taxon>
        <taxon>Methanosarcina</taxon>
    </lineage>
</organism>
<dbReference type="SMART" id="SM00089">
    <property type="entry name" value="PKD"/>
    <property type="match status" value="2"/>
</dbReference>
<dbReference type="AlphaFoldDB" id="A0A0E3Q5S2"/>
<dbReference type="PANTHER" id="PTHR36842:SF1">
    <property type="entry name" value="PROTEIN TOLB"/>
    <property type="match status" value="1"/>
</dbReference>
<dbReference type="NCBIfam" id="TIGR04275">
    <property type="entry name" value="beta_prop_Msarc"/>
    <property type="match status" value="6"/>
</dbReference>
<protein>
    <recommendedName>
        <fullName evidence="1">PKD domain-containing protein</fullName>
    </recommendedName>
</protein>
<dbReference type="CDD" id="cd00146">
    <property type="entry name" value="PKD"/>
    <property type="match status" value="2"/>
</dbReference>
<reference evidence="2 3" key="1">
    <citation type="submission" date="2014-07" db="EMBL/GenBank/DDBJ databases">
        <title>Methanogenic archaea and the global carbon cycle.</title>
        <authorList>
            <person name="Henriksen J.R."/>
            <person name="Luke J."/>
            <person name="Reinhart S."/>
            <person name="Benedict M.N."/>
            <person name="Youngblut N.D."/>
            <person name="Metcalf M.E."/>
            <person name="Whitaker R.J."/>
            <person name="Metcalf W.W."/>
        </authorList>
    </citation>
    <scope>NUCLEOTIDE SEQUENCE [LARGE SCALE GENOMIC DNA]</scope>
    <source>
        <strain evidence="2 3">Z-761</strain>
    </source>
</reference>
<feature type="domain" description="PKD" evidence="1">
    <location>
        <begin position="352"/>
        <end position="435"/>
    </location>
</feature>
<dbReference type="KEGG" id="mvc:MSVAZ_1753"/>
<dbReference type="PATRIC" id="fig|1434123.4.peg.2129"/>
<dbReference type="EMBL" id="CP009520">
    <property type="protein sequence ID" value="AKB44022.1"/>
    <property type="molecule type" value="Genomic_DNA"/>
</dbReference>
<dbReference type="Gene3D" id="2.60.40.10">
    <property type="entry name" value="Immunoglobulins"/>
    <property type="match status" value="2"/>
</dbReference>
<keyword evidence="3" id="KW-1185">Reference proteome</keyword>
<proteinExistence type="predicted"/>
<dbReference type="InterPro" id="IPR035986">
    <property type="entry name" value="PKD_dom_sf"/>
</dbReference>
<dbReference type="InterPro" id="IPR011042">
    <property type="entry name" value="6-blade_b-propeller_TolB-like"/>
</dbReference>
<dbReference type="InterPro" id="IPR027618">
    <property type="entry name" value="Beta_prop_Msarc"/>
</dbReference>
<accession>A0A0E3Q5S2</accession>
<dbReference type="HOGENOM" id="CLU_009318_6_1_2"/>
<sequence>MKINKKLHSTMLALAALIFLIFVISTASAATAQNNSPLITETQISTSGSAPAIYGDRIVWQDDRNGNWDIYMYDLSTKKETRITTNKSNQINPAIYGNRIVWDDDQNGKRDIYMYDLSTKKESKITTSGKTLRPRIYGNRIVWMDGRNGGSLDESNWADGNWDIYMYDLSTCTEYQITTNESTQEYPDIYRDKIVWEDNRNIDHHRFDIFMYDLSTKKETCIFKEEFQSHDPRIYGDRIVWMYEDGMGEYLINMYNISNPTEPGPSFEYIENFLPAVYGNRIVWTDGRNSWAGNDNYDIYMYDLSTSTETQITTDESYQGRPAIYGDRIVWEDGRNPGGIYMATLSYGPSLPVADFSASPTSGKTPLNVKFTDTSTGSPTSWYWNFGDGSKSYLQNPTHKYSKVGSYTVSLTVKNAKGSNKVTKTDYIIVITKPVAAFSASPTSGKAPLKVKFTDKSTGTPTKWKWSFGDGTISREKNPTHQYTQKGNYKITLTVSNAAGSNTITKTNFIKVTTDTRPGIYSENK</sequence>
<dbReference type="SUPFAM" id="SSF69304">
    <property type="entry name" value="Tricorn protease N-terminal domain"/>
    <property type="match status" value="1"/>
</dbReference>
<feature type="domain" description="PKD" evidence="1">
    <location>
        <begin position="434"/>
        <end position="517"/>
    </location>
</feature>
<dbReference type="PROSITE" id="PS50093">
    <property type="entry name" value="PKD"/>
    <property type="match status" value="2"/>
</dbReference>
<name>A0A0E3Q5S2_9EURY</name>
<dbReference type="Gene3D" id="2.120.10.30">
    <property type="entry name" value="TolB, C-terminal domain"/>
    <property type="match status" value="1"/>
</dbReference>